<dbReference type="GO" id="GO:0051301">
    <property type="term" value="P:cell division"/>
    <property type="evidence" value="ECO:0007669"/>
    <property type="project" value="UniProtKB-KW"/>
</dbReference>
<feature type="active site" description="Proton acceptor; specific for L-alanine" evidence="10">
    <location>
        <position position="724"/>
    </location>
</feature>
<dbReference type="GO" id="GO:0016881">
    <property type="term" value="F:acid-amino acid ligase activity"/>
    <property type="evidence" value="ECO:0007669"/>
    <property type="project" value="InterPro"/>
</dbReference>
<protein>
    <recommendedName>
        <fullName evidence="10">Alanine racemase</fullName>
        <ecNumber evidence="10">5.1.1.1</ecNumber>
    </recommendedName>
</protein>
<dbReference type="SUPFAM" id="SSF51419">
    <property type="entry name" value="PLP-binding barrel"/>
    <property type="match status" value="1"/>
</dbReference>
<dbReference type="SUPFAM" id="SSF53244">
    <property type="entry name" value="MurD-like peptide ligases, peptide-binding domain"/>
    <property type="match status" value="1"/>
</dbReference>
<dbReference type="GO" id="GO:0071555">
    <property type="term" value="P:cell wall organization"/>
    <property type="evidence" value="ECO:0007669"/>
    <property type="project" value="UniProtKB-KW"/>
</dbReference>
<dbReference type="FunFam" id="3.20.20.10:FF:000002">
    <property type="entry name" value="Alanine racemase"/>
    <property type="match status" value="1"/>
</dbReference>
<keyword evidence="4 10" id="KW-0663">Pyridoxal phosphate</keyword>
<reference evidence="14" key="2">
    <citation type="submission" date="2020-09" db="EMBL/GenBank/DDBJ databases">
        <authorList>
            <person name="Sun Q."/>
            <person name="Zhou Y."/>
        </authorList>
    </citation>
    <scope>NUCLEOTIDE SEQUENCE</scope>
    <source>
        <strain evidence="14">CGMCC 1.15958</strain>
    </source>
</reference>
<evidence type="ECO:0000256" key="11">
    <source>
        <dbReference type="PIRSR" id="PIRSR600821-50"/>
    </source>
</evidence>
<dbReference type="GO" id="GO:0009252">
    <property type="term" value="P:peptidoglycan biosynthetic process"/>
    <property type="evidence" value="ECO:0007669"/>
    <property type="project" value="UniProtKB-KW"/>
</dbReference>
<comment type="function">
    <text evidence="10">Catalyzes the interconversion of L-alanine and D-alanine. May also act on other amino acids.</text>
</comment>
<keyword evidence="5" id="KW-0133">Cell shape</keyword>
<evidence type="ECO:0000256" key="4">
    <source>
        <dbReference type="ARBA" id="ARBA00022898"/>
    </source>
</evidence>
<dbReference type="Pfam" id="PF01225">
    <property type="entry name" value="Mur_ligase"/>
    <property type="match status" value="1"/>
</dbReference>
<dbReference type="Pfam" id="PF02875">
    <property type="entry name" value="Mur_ligase_C"/>
    <property type="match status" value="1"/>
</dbReference>
<evidence type="ECO:0000313" key="15">
    <source>
        <dbReference type="Proteomes" id="UP000609064"/>
    </source>
</evidence>
<dbReference type="PRINTS" id="PR00992">
    <property type="entry name" value="ALARACEMASE"/>
</dbReference>
<dbReference type="CDD" id="cd00430">
    <property type="entry name" value="PLPDE_III_AR"/>
    <property type="match status" value="1"/>
</dbReference>
<dbReference type="InterPro" id="IPR004101">
    <property type="entry name" value="Mur_ligase_C"/>
</dbReference>
<dbReference type="GO" id="GO:0008360">
    <property type="term" value="P:regulation of cell shape"/>
    <property type="evidence" value="ECO:0007669"/>
    <property type="project" value="UniProtKB-KW"/>
</dbReference>
<dbReference type="InterPro" id="IPR001608">
    <property type="entry name" value="Ala_racemase_N"/>
</dbReference>
<proteinExistence type="inferred from homology"/>
<dbReference type="Gene3D" id="3.40.1190.10">
    <property type="entry name" value="Mur-like, catalytic domain"/>
    <property type="match status" value="1"/>
</dbReference>
<dbReference type="InterPro" id="IPR011079">
    <property type="entry name" value="Ala_racemase_C"/>
</dbReference>
<dbReference type="SUPFAM" id="SSF63418">
    <property type="entry name" value="MurE/MurF N-terminal domain"/>
    <property type="match status" value="1"/>
</dbReference>
<dbReference type="GO" id="GO:0008784">
    <property type="term" value="F:alanine racemase activity"/>
    <property type="evidence" value="ECO:0007669"/>
    <property type="project" value="UniProtKB-UniRule"/>
</dbReference>
<gene>
    <name evidence="14" type="primary">mur/alr</name>
    <name evidence="14" type="ORF">GCM10011514_53950</name>
</gene>
<dbReference type="EC" id="5.1.1.1" evidence="10"/>
<dbReference type="Gene3D" id="3.40.1390.10">
    <property type="entry name" value="MurE/MurF, N-terminal domain"/>
    <property type="match status" value="1"/>
</dbReference>
<evidence type="ECO:0000313" key="14">
    <source>
        <dbReference type="EMBL" id="GGD83127.1"/>
    </source>
</evidence>
<evidence type="ECO:0000256" key="6">
    <source>
        <dbReference type="ARBA" id="ARBA00022984"/>
    </source>
</evidence>
<evidence type="ECO:0000256" key="7">
    <source>
        <dbReference type="ARBA" id="ARBA00023235"/>
    </source>
</evidence>
<dbReference type="PANTHER" id="PTHR30511">
    <property type="entry name" value="ALANINE RACEMASE"/>
    <property type="match status" value="1"/>
</dbReference>
<dbReference type="EMBL" id="BMKK01000022">
    <property type="protein sequence ID" value="GGD83127.1"/>
    <property type="molecule type" value="Genomic_DNA"/>
</dbReference>
<evidence type="ECO:0000256" key="1">
    <source>
        <dbReference type="ARBA" id="ARBA00000316"/>
    </source>
</evidence>
<dbReference type="Gene3D" id="3.20.20.10">
    <property type="entry name" value="Alanine racemase"/>
    <property type="match status" value="1"/>
</dbReference>
<dbReference type="SUPFAM" id="SSF53623">
    <property type="entry name" value="MurD-like peptide ligases, catalytic domain"/>
    <property type="match status" value="1"/>
</dbReference>
<dbReference type="InterPro" id="IPR013221">
    <property type="entry name" value="Mur_ligase_cen"/>
</dbReference>
<evidence type="ECO:0000256" key="2">
    <source>
        <dbReference type="ARBA" id="ARBA00001933"/>
    </source>
</evidence>
<keyword evidence="14" id="KW-0436">Ligase</keyword>
<dbReference type="Gene3D" id="2.40.37.10">
    <property type="entry name" value="Lyase, Ornithine Decarboxylase, Chain A, domain 1"/>
    <property type="match status" value="1"/>
</dbReference>
<dbReference type="NCBIfam" id="TIGR00492">
    <property type="entry name" value="alr"/>
    <property type="match status" value="1"/>
</dbReference>
<reference evidence="14" key="1">
    <citation type="journal article" date="2014" name="Int. J. Syst. Evol. Microbiol.">
        <title>Complete genome sequence of Corynebacterium casei LMG S-19264T (=DSM 44701T), isolated from a smear-ripened cheese.</title>
        <authorList>
            <consortium name="US DOE Joint Genome Institute (JGI-PGF)"/>
            <person name="Walter F."/>
            <person name="Albersmeier A."/>
            <person name="Kalinowski J."/>
            <person name="Ruckert C."/>
        </authorList>
    </citation>
    <scope>NUCLEOTIDE SEQUENCE</scope>
    <source>
        <strain evidence="14">CGMCC 1.15958</strain>
    </source>
</reference>
<feature type="modified residue" description="N6-(pyridoxal phosphate)lysine" evidence="10 11">
    <location>
        <position position="497"/>
    </location>
</feature>
<dbReference type="Pfam" id="PF01168">
    <property type="entry name" value="Ala_racemase_N"/>
    <property type="match status" value="1"/>
</dbReference>
<dbReference type="InterPro" id="IPR036615">
    <property type="entry name" value="Mur_ligase_C_dom_sf"/>
</dbReference>
<organism evidence="14 15">
    <name type="scientific">Emticicia aquatilis</name>
    <dbReference type="NCBI Taxonomy" id="1537369"/>
    <lineage>
        <taxon>Bacteria</taxon>
        <taxon>Pseudomonadati</taxon>
        <taxon>Bacteroidota</taxon>
        <taxon>Cytophagia</taxon>
        <taxon>Cytophagales</taxon>
        <taxon>Leadbetterellaceae</taxon>
        <taxon>Emticicia</taxon>
    </lineage>
</organism>
<keyword evidence="7 10" id="KW-0413">Isomerase</keyword>
<keyword evidence="6" id="KW-0573">Peptidoglycan synthesis</keyword>
<feature type="binding site" evidence="10 12">
    <location>
        <position position="595"/>
    </location>
    <ligand>
        <name>substrate</name>
    </ligand>
</feature>
<keyword evidence="15" id="KW-1185">Reference proteome</keyword>
<comment type="cofactor">
    <cofactor evidence="2 10 11">
        <name>pyridoxal 5'-phosphate</name>
        <dbReference type="ChEBI" id="CHEBI:597326"/>
    </cofactor>
</comment>
<keyword evidence="3" id="KW-0132">Cell division</keyword>
<dbReference type="Gene3D" id="3.90.190.20">
    <property type="entry name" value="Mur ligase, C-terminal domain"/>
    <property type="match status" value="1"/>
</dbReference>
<evidence type="ECO:0000256" key="8">
    <source>
        <dbReference type="ARBA" id="ARBA00023306"/>
    </source>
</evidence>
<dbReference type="GO" id="GO:0005524">
    <property type="term" value="F:ATP binding"/>
    <property type="evidence" value="ECO:0007669"/>
    <property type="project" value="InterPro"/>
</dbReference>
<dbReference type="InterPro" id="IPR000713">
    <property type="entry name" value="Mur_ligase_N"/>
</dbReference>
<dbReference type="InterPro" id="IPR035911">
    <property type="entry name" value="MurE/MurF_N"/>
</dbReference>
<sequence>MNFLSEPIISQATVLLTDSRFVSQPEHSIFFAIKGERHDGHAFIKDLYEKGVREFVVEKKALNDALKTQLENLSDAKFFVVENAIRALQHLAANHRQAFDIPVVGVTGSNGKTIVKEWLSVLLAKDYNLVKSPRSYNSQIGVPLSVWEINEHHNFGIFEAGISKSGEMEFLEPVIRPTIGVFTNLGSAHDEGFRSRKQKATEKLRLFQRSKTLIYCKDYEDIDDEIRILLKAVNPTIELIGWSRKAGSKIFVNATKQNTYCTLQILWNSQIYDFKIPFADDASIENATHCIFLMLHQGINTAEIQSRLDMLKPIAMRLELKQGINDCYLIDDTYNNDYAGLSVALDFMTQQHTKRDKVLIISDVLQSGLEESDLYESIAELIKGKQIDKVIGIGEVISRNQKSFYTSAAGDRKAPVAPIVFYQSTEEFLEKYPINQLQSSLILVKGARKFEFEKIINRLTLKVHGTVFEVNLDALTNNLNFYRNKIGSDTKIMVMVKAFAYGSGSAEVASLLEYHRVDYLGVAYTDEGVVLRQNGIKLPIMVLNPQPESFAKLIEYNLEPEIYSFKVFEQFLTFIESFEHHTFKIHLKLDTGMHRLGFEAQDIEQLVALLKQNPKIKIASIFSHLVGADESEHNAFSKTQIERFEQMSKQIIDALDGQKPLRHICNSAGIIRFPEAKFDMVRLGIGLYGVEVTGTEQKELQTVGTLKTVISQIKYLKAGETVGYSRKGVLEKDSKIATIAIGYADGFDRGFSKGVGKVLVNGVACPVVGNVCMDMTMVDVSEADCQEGDEVIIFGKDLSIKDLAASIGTISYEILTGVSERVKRVFYKE</sequence>
<dbReference type="SMART" id="SM01005">
    <property type="entry name" value="Ala_racemase_C"/>
    <property type="match status" value="1"/>
</dbReference>
<keyword evidence="9" id="KW-0961">Cell wall biogenesis/degradation</keyword>
<name>A0A916Z9I8_9BACT</name>
<dbReference type="GO" id="GO:0005829">
    <property type="term" value="C:cytosol"/>
    <property type="evidence" value="ECO:0007669"/>
    <property type="project" value="TreeGrafter"/>
</dbReference>
<accession>A0A916Z9I8</accession>
<dbReference type="GO" id="GO:0030170">
    <property type="term" value="F:pyridoxal phosphate binding"/>
    <property type="evidence" value="ECO:0007669"/>
    <property type="project" value="UniProtKB-UniRule"/>
</dbReference>
<evidence type="ECO:0000256" key="3">
    <source>
        <dbReference type="ARBA" id="ARBA00022618"/>
    </source>
</evidence>
<evidence type="ECO:0000256" key="5">
    <source>
        <dbReference type="ARBA" id="ARBA00022960"/>
    </source>
</evidence>
<dbReference type="HAMAP" id="MF_01201">
    <property type="entry name" value="Ala_racemase"/>
    <property type="match status" value="1"/>
</dbReference>
<keyword evidence="8" id="KW-0131">Cell cycle</keyword>
<dbReference type="Pfam" id="PF08245">
    <property type="entry name" value="Mur_ligase_M"/>
    <property type="match status" value="1"/>
</dbReference>
<dbReference type="Proteomes" id="UP000609064">
    <property type="component" value="Unassembled WGS sequence"/>
</dbReference>
<dbReference type="InterPro" id="IPR036565">
    <property type="entry name" value="Mur-like_cat_sf"/>
</dbReference>
<comment type="catalytic activity">
    <reaction evidence="1 10">
        <text>L-alanine = D-alanine</text>
        <dbReference type="Rhea" id="RHEA:20249"/>
        <dbReference type="ChEBI" id="CHEBI:57416"/>
        <dbReference type="ChEBI" id="CHEBI:57972"/>
        <dbReference type="EC" id="5.1.1.1"/>
    </reaction>
</comment>
<dbReference type="SUPFAM" id="SSF50621">
    <property type="entry name" value="Alanine racemase C-terminal domain-like"/>
    <property type="match status" value="1"/>
</dbReference>
<comment type="pathway">
    <text evidence="10">Amino-acid biosynthesis; D-alanine biosynthesis; D-alanine from L-alanine: step 1/1.</text>
</comment>
<feature type="active site" description="Proton acceptor; specific for D-alanine" evidence="10">
    <location>
        <position position="497"/>
    </location>
</feature>
<evidence type="ECO:0000256" key="10">
    <source>
        <dbReference type="HAMAP-Rule" id="MF_01201"/>
    </source>
</evidence>
<dbReference type="PANTHER" id="PTHR30511:SF0">
    <property type="entry name" value="ALANINE RACEMASE, CATABOLIC-RELATED"/>
    <property type="match status" value="1"/>
</dbReference>
<dbReference type="InterPro" id="IPR029066">
    <property type="entry name" value="PLP-binding_barrel"/>
</dbReference>
<dbReference type="GO" id="GO:0030632">
    <property type="term" value="P:D-alanine biosynthetic process"/>
    <property type="evidence" value="ECO:0007669"/>
    <property type="project" value="UniProtKB-UniRule"/>
</dbReference>
<feature type="binding site" evidence="10 12">
    <location>
        <position position="773"/>
    </location>
    <ligand>
        <name>substrate</name>
    </ligand>
</feature>
<dbReference type="InterPro" id="IPR000821">
    <property type="entry name" value="Ala_racemase"/>
</dbReference>
<dbReference type="RefSeq" id="WP_188771454.1">
    <property type="nucleotide sequence ID" value="NZ_BMKK01000022.1"/>
</dbReference>
<dbReference type="NCBIfam" id="NF008897">
    <property type="entry name" value="PRK11930.1"/>
    <property type="match status" value="1"/>
</dbReference>
<feature type="domain" description="Alanine racemase C-terminal" evidence="13">
    <location>
        <begin position="703"/>
        <end position="827"/>
    </location>
</feature>
<evidence type="ECO:0000259" key="13">
    <source>
        <dbReference type="SMART" id="SM01005"/>
    </source>
</evidence>
<evidence type="ECO:0000256" key="9">
    <source>
        <dbReference type="ARBA" id="ARBA00023316"/>
    </source>
</evidence>
<dbReference type="InterPro" id="IPR009006">
    <property type="entry name" value="Ala_racemase/Decarboxylase_C"/>
</dbReference>
<dbReference type="Pfam" id="PF00842">
    <property type="entry name" value="Ala_racemase_C"/>
    <property type="match status" value="1"/>
</dbReference>
<comment type="similarity">
    <text evidence="10">Belongs to the alanine racemase family.</text>
</comment>
<evidence type="ECO:0000256" key="12">
    <source>
        <dbReference type="PIRSR" id="PIRSR600821-52"/>
    </source>
</evidence>
<dbReference type="AlphaFoldDB" id="A0A916Z9I8"/>
<comment type="caution">
    <text evidence="14">The sequence shown here is derived from an EMBL/GenBank/DDBJ whole genome shotgun (WGS) entry which is preliminary data.</text>
</comment>